<proteinExistence type="predicted"/>
<gene>
    <name evidence="2" type="ORF">C7S18_09530</name>
</gene>
<accession>A0A2P1PRE3</accession>
<name>A0A2P1PRE3_9GAMM</name>
<dbReference type="EMBL" id="CP027860">
    <property type="protein sequence ID" value="AVP97420.1"/>
    <property type="molecule type" value="Genomic_DNA"/>
</dbReference>
<sequence>MTQTIGACPTAPAKALRLEVRRLRHPTRLRLRGPWFVLGCRALVLLGLLWMVCDVVAAPALREQRILRGGFVIVGNTLAQDCGAAVPAPITPVGACGTNVTDSAPDVFWRSDSPSDGQVQGDTSITASTARSTAMLSLPVGAEIVSARLYWSSRSPSGTADTTVTLERPGVLTQSVSADSSQTQTLGATFFLASADVTALMTQYGAGSLRLADVDVVSLLNLNDSTVYAGWWLAVIYRQAAMPLAQISVFDGLDFVLTNVPASAVVSGFLAPANVIASVGVVAADGDSGSTGDSFQVNGLVVSNPARPADNFFNSSRNNFGASTSVAGDLPLLTGGAGSFSGLDIGVADISAMIAPGQTSATFAASSVGDVFALATVVTSIATAAPDFSASLVNSAVNLSGRPLLGSNVGDTLEFTVSADNVGNDTAVGTLLTSALEPTLQYVPGSLAIVSGANTGNLTDISGDDQAEFDTGTQTIVFRLGVGASAASGGQLAPTASTAIRYRATVLGPAALIGTNIAMIQAQGLQGAPIENTGSNVVRFSIDALLKDGFE</sequence>
<feature type="transmembrane region" description="Helical" evidence="1">
    <location>
        <begin position="31"/>
        <end position="52"/>
    </location>
</feature>
<dbReference type="Proteomes" id="UP000241074">
    <property type="component" value="Chromosome"/>
</dbReference>
<protein>
    <recommendedName>
        <fullName evidence="4">DUF11 domain-containing protein</fullName>
    </recommendedName>
</protein>
<reference evidence="2 3" key="1">
    <citation type="submission" date="2018-03" db="EMBL/GenBank/DDBJ databases">
        <title>Ahniella affigens gen. nov., sp. nov., a gammaproteobacterium isolated from sandy soil near a stream.</title>
        <authorList>
            <person name="Ko Y."/>
            <person name="Kim J.-H."/>
        </authorList>
    </citation>
    <scope>NUCLEOTIDE SEQUENCE [LARGE SCALE GENOMIC DNA]</scope>
    <source>
        <strain evidence="2 3">D13</strain>
    </source>
</reference>
<dbReference type="InterPro" id="IPR047589">
    <property type="entry name" value="DUF11_rpt"/>
</dbReference>
<dbReference type="AlphaFoldDB" id="A0A2P1PRE3"/>
<dbReference type="KEGG" id="xba:C7S18_09530"/>
<keyword evidence="1" id="KW-0472">Membrane</keyword>
<keyword evidence="1" id="KW-0812">Transmembrane</keyword>
<keyword evidence="1" id="KW-1133">Transmembrane helix</keyword>
<keyword evidence="3" id="KW-1185">Reference proteome</keyword>
<reference evidence="2 3" key="2">
    <citation type="submission" date="2018-03" db="EMBL/GenBank/DDBJ databases">
        <authorList>
            <person name="Keele B.F."/>
        </authorList>
    </citation>
    <scope>NUCLEOTIDE SEQUENCE [LARGE SCALE GENOMIC DNA]</scope>
    <source>
        <strain evidence="2 3">D13</strain>
    </source>
</reference>
<organism evidence="2 3">
    <name type="scientific">Ahniella affigens</name>
    <dbReference type="NCBI Taxonomy" id="2021234"/>
    <lineage>
        <taxon>Bacteria</taxon>
        <taxon>Pseudomonadati</taxon>
        <taxon>Pseudomonadota</taxon>
        <taxon>Gammaproteobacteria</taxon>
        <taxon>Lysobacterales</taxon>
        <taxon>Rhodanobacteraceae</taxon>
        <taxon>Ahniella</taxon>
    </lineage>
</organism>
<dbReference type="NCBIfam" id="TIGR01451">
    <property type="entry name" value="B_ant_repeat"/>
    <property type="match status" value="1"/>
</dbReference>
<evidence type="ECO:0000256" key="1">
    <source>
        <dbReference type="SAM" id="Phobius"/>
    </source>
</evidence>
<dbReference type="OrthoDB" id="28717at2"/>
<evidence type="ECO:0000313" key="2">
    <source>
        <dbReference type="EMBL" id="AVP97420.1"/>
    </source>
</evidence>
<evidence type="ECO:0008006" key="4">
    <source>
        <dbReference type="Google" id="ProtNLM"/>
    </source>
</evidence>
<evidence type="ECO:0000313" key="3">
    <source>
        <dbReference type="Proteomes" id="UP000241074"/>
    </source>
</evidence>
<dbReference type="RefSeq" id="WP_106891344.1">
    <property type="nucleotide sequence ID" value="NZ_CP027860.1"/>
</dbReference>